<dbReference type="Gene3D" id="3.10.20.600">
    <property type="match status" value="1"/>
</dbReference>
<dbReference type="GO" id="GO:0003954">
    <property type="term" value="F:NADH dehydrogenase activity"/>
    <property type="evidence" value="ECO:0007669"/>
    <property type="project" value="TreeGrafter"/>
</dbReference>
<dbReference type="GO" id="GO:0051539">
    <property type="term" value="F:4 iron, 4 sulfur cluster binding"/>
    <property type="evidence" value="ECO:0007669"/>
    <property type="project" value="UniProtKB-KW"/>
</dbReference>
<dbReference type="SMART" id="SM00928">
    <property type="entry name" value="NADH_4Fe-4S"/>
    <property type="match status" value="1"/>
</dbReference>
<evidence type="ECO:0000313" key="11">
    <source>
        <dbReference type="EMBL" id="SHL15779.1"/>
    </source>
</evidence>
<feature type="domain" description="NADH-ubiquinone oxidoreductase 51kDa subunit iron-sulphur binding" evidence="10">
    <location>
        <begin position="342"/>
        <end position="387"/>
    </location>
</feature>
<dbReference type="PANTHER" id="PTHR11780:SF10">
    <property type="entry name" value="NADH DEHYDROGENASE [UBIQUINONE] FLAVOPROTEIN 1, MITOCHONDRIAL"/>
    <property type="match status" value="1"/>
</dbReference>
<evidence type="ECO:0000256" key="2">
    <source>
        <dbReference type="ARBA" id="ARBA00001966"/>
    </source>
</evidence>
<sequence>MTLVTGAMLASDALTSGPISTITPLHQSPIPHAEVVRLLAAWTDDGRADDLTEHEERYGRLPSLLPGRGVRRHLLIDSVRRAGLRGRGGAGFPTAEKLTAVAAAKGRAVVVANGCEGDPTSSKDHTLMQLAPHLVLDGIAVACYAVDAADAVLCLHQGSPALEPMRAALAQRRDPVPVMIAEVPPRYVASESSALVNFLTTGAALPTTGPRAAERGVKGRPTLVDNVETLAHLALIARYGDEWFREAGTQQSPGSTLLTIGGAVTWPGVYEVEYGIPISDALELAGGESESLQAVAVGGLGGTWLPVSVADELPLTHEDFAALGLPLGIPSIVALPAQACGVAETARVLRYLAHESAGQCGPCMFGLPAVAEDFALLAAGRRDRELLDRLERRLGVVPGRGACSHPDAAIGFAARALSAFADDVRAHAAGRPCRWAAQQPWMPLPEEAA</sequence>
<evidence type="ECO:0000256" key="6">
    <source>
        <dbReference type="ARBA" id="ARBA00022643"/>
    </source>
</evidence>
<dbReference type="SUPFAM" id="SSF140490">
    <property type="entry name" value="Nqo1C-terminal domain-like"/>
    <property type="match status" value="1"/>
</dbReference>
<evidence type="ECO:0000256" key="5">
    <source>
        <dbReference type="ARBA" id="ARBA00022630"/>
    </source>
</evidence>
<keyword evidence="6" id="KW-0288">FMN</keyword>
<dbReference type="PANTHER" id="PTHR11780">
    <property type="entry name" value="NADH-UBIQUINONE OXIDOREDUCTASE FLAVOPROTEIN 1 NDUFV1"/>
    <property type="match status" value="1"/>
</dbReference>
<dbReference type="Pfam" id="PF01512">
    <property type="entry name" value="Complex1_51K"/>
    <property type="match status" value="1"/>
</dbReference>
<gene>
    <name evidence="11" type="ORF">SAMN05443637_119118</name>
</gene>
<dbReference type="STRING" id="1848.SAMN05443637_119118"/>
<dbReference type="SUPFAM" id="SSF142984">
    <property type="entry name" value="Nqo1 middle domain-like"/>
    <property type="match status" value="1"/>
</dbReference>
<dbReference type="SUPFAM" id="SSF142019">
    <property type="entry name" value="Nqo1 FMN-binding domain-like"/>
    <property type="match status" value="1"/>
</dbReference>
<evidence type="ECO:0000256" key="7">
    <source>
        <dbReference type="ARBA" id="ARBA00022723"/>
    </source>
</evidence>
<dbReference type="Proteomes" id="UP000184363">
    <property type="component" value="Unassembled WGS sequence"/>
</dbReference>
<comment type="cofactor">
    <cofactor evidence="1">
        <name>FMN</name>
        <dbReference type="ChEBI" id="CHEBI:58210"/>
    </cofactor>
</comment>
<keyword evidence="5" id="KW-0285">Flavoprotein</keyword>
<reference evidence="11 12" key="1">
    <citation type="submission" date="2016-11" db="EMBL/GenBank/DDBJ databases">
        <authorList>
            <person name="Jaros S."/>
            <person name="Januszkiewicz K."/>
            <person name="Wedrychowicz H."/>
        </authorList>
    </citation>
    <scope>NUCLEOTIDE SEQUENCE [LARGE SCALE GENOMIC DNA]</scope>
    <source>
        <strain evidence="11 12">DSM 43832</strain>
    </source>
</reference>
<evidence type="ECO:0000313" key="12">
    <source>
        <dbReference type="Proteomes" id="UP000184363"/>
    </source>
</evidence>
<evidence type="ECO:0000259" key="10">
    <source>
        <dbReference type="SMART" id="SM00928"/>
    </source>
</evidence>
<dbReference type="EMBL" id="FRAP01000019">
    <property type="protein sequence ID" value="SHL15779.1"/>
    <property type="molecule type" value="Genomic_DNA"/>
</dbReference>
<evidence type="ECO:0000256" key="8">
    <source>
        <dbReference type="ARBA" id="ARBA00023004"/>
    </source>
</evidence>
<dbReference type="InterPro" id="IPR011538">
    <property type="entry name" value="Nuo51_FMN-bd"/>
</dbReference>
<evidence type="ECO:0000256" key="3">
    <source>
        <dbReference type="ARBA" id="ARBA00007523"/>
    </source>
</evidence>
<dbReference type="InterPro" id="IPR050837">
    <property type="entry name" value="ComplexI_51kDa_subunit"/>
</dbReference>
<protein>
    <submittedName>
        <fullName evidence="11">NADH dehydrogenase subunit F</fullName>
    </submittedName>
</protein>
<keyword evidence="8" id="KW-0408">Iron</keyword>
<dbReference type="AlphaFoldDB" id="A0A1M6YCT3"/>
<dbReference type="RefSeq" id="WP_234997496.1">
    <property type="nucleotide sequence ID" value="NZ_FRAP01000019.1"/>
</dbReference>
<accession>A0A1M6YCT3</accession>
<dbReference type="InterPro" id="IPR019575">
    <property type="entry name" value="Nuop51_4Fe4S-bd"/>
</dbReference>
<comment type="cofactor">
    <cofactor evidence="2">
        <name>[4Fe-4S] cluster</name>
        <dbReference type="ChEBI" id="CHEBI:49883"/>
    </cofactor>
</comment>
<dbReference type="Pfam" id="PF10589">
    <property type="entry name" value="NADH_4Fe-4S"/>
    <property type="match status" value="1"/>
</dbReference>
<evidence type="ECO:0000256" key="4">
    <source>
        <dbReference type="ARBA" id="ARBA00022485"/>
    </source>
</evidence>
<organism evidence="11 12">
    <name type="scientific">Pseudonocardia thermophila</name>
    <dbReference type="NCBI Taxonomy" id="1848"/>
    <lineage>
        <taxon>Bacteria</taxon>
        <taxon>Bacillati</taxon>
        <taxon>Actinomycetota</taxon>
        <taxon>Actinomycetes</taxon>
        <taxon>Pseudonocardiales</taxon>
        <taxon>Pseudonocardiaceae</taxon>
        <taxon>Pseudonocardia</taxon>
    </lineage>
</organism>
<evidence type="ECO:0000256" key="1">
    <source>
        <dbReference type="ARBA" id="ARBA00001917"/>
    </source>
</evidence>
<proteinExistence type="inferred from homology"/>
<keyword evidence="4" id="KW-0004">4Fe-4S</keyword>
<dbReference type="Gene3D" id="3.40.50.11540">
    <property type="entry name" value="NADH-ubiquinone oxidoreductase 51kDa subunit"/>
    <property type="match status" value="1"/>
</dbReference>
<keyword evidence="7" id="KW-0479">Metal-binding</keyword>
<keyword evidence="12" id="KW-1185">Reference proteome</keyword>
<dbReference type="InterPro" id="IPR037207">
    <property type="entry name" value="Nuop51_4Fe4S-bd_sf"/>
</dbReference>
<dbReference type="Gene3D" id="1.20.1440.230">
    <property type="entry name" value="NADH-ubiquinone oxidoreductase 51kDa subunit, iron-sulphur binding domain"/>
    <property type="match status" value="1"/>
</dbReference>
<dbReference type="InterPro" id="IPR037225">
    <property type="entry name" value="Nuo51_FMN-bd_sf"/>
</dbReference>
<evidence type="ECO:0000256" key="9">
    <source>
        <dbReference type="ARBA" id="ARBA00023014"/>
    </source>
</evidence>
<comment type="similarity">
    <text evidence="3">Belongs to the complex I 51 kDa subunit family.</text>
</comment>
<keyword evidence="9" id="KW-0411">Iron-sulfur</keyword>
<dbReference type="GO" id="GO:0046872">
    <property type="term" value="F:metal ion binding"/>
    <property type="evidence" value="ECO:0007669"/>
    <property type="project" value="UniProtKB-KW"/>
</dbReference>
<dbReference type="GO" id="GO:0045333">
    <property type="term" value="P:cellular respiration"/>
    <property type="evidence" value="ECO:0007669"/>
    <property type="project" value="TreeGrafter"/>
</dbReference>
<name>A0A1M6YCT3_PSETH</name>